<evidence type="ECO:0000313" key="4">
    <source>
        <dbReference type="Proteomes" id="UP001267426"/>
    </source>
</evidence>
<dbReference type="EMBL" id="JAVRHT010000008">
    <property type="protein sequence ID" value="MDT0631137.1"/>
    <property type="molecule type" value="Genomic_DNA"/>
</dbReference>
<reference evidence="3 4" key="1">
    <citation type="submission" date="2023-09" db="EMBL/GenBank/DDBJ databases">
        <authorList>
            <person name="Rey-Velasco X."/>
        </authorList>
    </citation>
    <scope>NUCLEOTIDE SEQUENCE [LARGE SCALE GENOMIC DNA]</scope>
    <source>
        <strain evidence="3 4">F394</strain>
    </source>
</reference>
<keyword evidence="3" id="KW-0378">Hydrolase</keyword>
<keyword evidence="2" id="KW-1133">Transmembrane helix</keyword>
<keyword evidence="2" id="KW-0812">Transmembrane</keyword>
<comment type="caution">
    <text evidence="3">The sequence shown here is derived from an EMBL/GenBank/DDBJ whole genome shotgun (WGS) entry which is preliminary data.</text>
</comment>
<dbReference type="Proteomes" id="UP001267426">
    <property type="component" value="Unassembled WGS sequence"/>
</dbReference>
<dbReference type="PANTHER" id="PTHR40031">
    <property type="entry name" value="HYPOTHETICAL MEMBRANE SPANNING PROTEIN"/>
    <property type="match status" value="1"/>
</dbReference>
<protein>
    <submittedName>
        <fullName evidence="3">Metal-dependent hydrolase</fullName>
    </submittedName>
</protein>
<feature type="transmembrane region" description="Helical" evidence="2">
    <location>
        <begin position="174"/>
        <end position="192"/>
    </location>
</feature>
<organism evidence="3 4">
    <name type="scientific">Rubrivirga litoralis</name>
    <dbReference type="NCBI Taxonomy" id="3075598"/>
    <lineage>
        <taxon>Bacteria</taxon>
        <taxon>Pseudomonadati</taxon>
        <taxon>Rhodothermota</taxon>
        <taxon>Rhodothermia</taxon>
        <taxon>Rhodothermales</taxon>
        <taxon>Rubricoccaceae</taxon>
        <taxon>Rubrivirga</taxon>
    </lineage>
</organism>
<dbReference type="PANTHER" id="PTHR40031:SF1">
    <property type="entry name" value="MEMBRANE-BOUND METAL-DEPENDENT HYDROLASE"/>
    <property type="match status" value="1"/>
</dbReference>
<dbReference type="GO" id="GO:0016787">
    <property type="term" value="F:hydrolase activity"/>
    <property type="evidence" value="ECO:0007669"/>
    <property type="project" value="UniProtKB-KW"/>
</dbReference>
<dbReference type="InterPro" id="IPR007404">
    <property type="entry name" value="YdjM-like"/>
</dbReference>
<feature type="region of interest" description="Disordered" evidence="1">
    <location>
        <begin position="364"/>
        <end position="389"/>
    </location>
</feature>
<accession>A0ABU3BPC8</accession>
<evidence type="ECO:0000313" key="3">
    <source>
        <dbReference type="EMBL" id="MDT0631137.1"/>
    </source>
</evidence>
<dbReference type="RefSeq" id="WP_311662479.1">
    <property type="nucleotide sequence ID" value="NZ_JAVRHT010000008.1"/>
</dbReference>
<evidence type="ECO:0000256" key="1">
    <source>
        <dbReference type="SAM" id="MobiDB-lite"/>
    </source>
</evidence>
<feature type="transmembrane region" description="Helical" evidence="2">
    <location>
        <begin position="59"/>
        <end position="78"/>
    </location>
</feature>
<feature type="transmembrane region" description="Helical" evidence="2">
    <location>
        <begin position="140"/>
        <end position="162"/>
    </location>
</feature>
<keyword evidence="2" id="KW-0472">Membrane</keyword>
<feature type="transmembrane region" description="Helical" evidence="2">
    <location>
        <begin position="106"/>
        <end position="128"/>
    </location>
</feature>
<keyword evidence="4" id="KW-1185">Reference proteome</keyword>
<evidence type="ECO:0000256" key="2">
    <source>
        <dbReference type="SAM" id="Phobius"/>
    </source>
</evidence>
<sequence length="389" mass="41662">MDSLTQAVLGAAVGEAVAGPRVGRRAALWGAVAGTLPDLDVLAYPWLDTAAELHVHRGLTHGLAFSFVAGPVLGWAVWRFERWRAGRSPDRPGGLRPARSAGTWRLWTAVWFAALLTHPLLDVFTVYGTQLLAPFSDRPFAVGSVFIVDPLYTVPLAGFLLAALVTRRPGRRRVWAGWGLAVSTAYLAWGLVAQQAAHRAALRALDAEGVRPARVLTAAAPLTTLLWRSVAEVETDSGTVYLTGLRSLLDDGPDMTFRATAARRNLLAPYAGSRPAETLRWFSRGWLRVRPAPPGADSAGGVVVADVRFGRADGDLGPSRAPYLFTWRLAPAPGAGGVAMEQVPFEADVSAEWLGRLWDRALGRPAPATRPMDAPPAERPSERPGGAAE</sequence>
<dbReference type="Pfam" id="PF04307">
    <property type="entry name" value="YdjM"/>
    <property type="match status" value="1"/>
</dbReference>
<name>A0ABU3BPC8_9BACT</name>
<proteinExistence type="predicted"/>
<dbReference type="InterPro" id="IPR053170">
    <property type="entry name" value="Transcription_regulator"/>
</dbReference>
<gene>
    <name evidence="3" type="ORF">RM540_05180</name>
</gene>